<sequence length="281" mass="31940">MAKGLGKGLGRGLDALFQDNKGDEVVEQLRLDDIRPNPYQPRNEFDEIALAELAESVKLHGILQPIIVKKSVKGYDIVAGERRYRASKLAGKQDIPAIVKSMTDKQMMEFAIIENLQREDLNALEEAKSYQLLMDHLSLNQGEAADRLGKSRPYIANMLRLLNLPQEIKQLINDKKISGAHGRTLLGLKDQEEMIAIAHRVVKEAWSVRQLEQYVKSLSPKADKQKKENAKPKFLVKHEQTLKQHLGTNVEISKSRKKGKIAIEFTSEEEFNRLIELLERV</sequence>
<keyword evidence="3" id="KW-0159">Chromosome partition</keyword>
<dbReference type="Pfam" id="PF17762">
    <property type="entry name" value="HTH_ParB"/>
    <property type="match status" value="1"/>
</dbReference>
<dbReference type="InterPro" id="IPR036086">
    <property type="entry name" value="ParB/Sulfiredoxin_sf"/>
</dbReference>
<dbReference type="Pfam" id="PF02195">
    <property type="entry name" value="ParB_N"/>
    <property type="match status" value="1"/>
</dbReference>
<dbReference type="GO" id="GO:0003677">
    <property type="term" value="F:DNA binding"/>
    <property type="evidence" value="ECO:0007669"/>
    <property type="project" value="UniProtKB-KW"/>
</dbReference>
<keyword evidence="7" id="KW-1185">Reference proteome</keyword>
<dbReference type="PANTHER" id="PTHR33375:SF1">
    <property type="entry name" value="CHROMOSOME-PARTITIONING PROTEIN PARB-RELATED"/>
    <property type="match status" value="1"/>
</dbReference>
<evidence type="ECO:0000256" key="2">
    <source>
        <dbReference type="ARBA" id="ARBA00006295"/>
    </source>
</evidence>
<dbReference type="SMART" id="SM00470">
    <property type="entry name" value="ParB"/>
    <property type="match status" value="1"/>
</dbReference>
<name>A0A4R6BK07_9STAP</name>
<evidence type="ECO:0000313" key="7">
    <source>
        <dbReference type="Proteomes" id="UP000295328"/>
    </source>
</evidence>
<dbReference type="InterPro" id="IPR004437">
    <property type="entry name" value="ParB/RepB/Spo0J"/>
</dbReference>
<organism evidence="6 7">
    <name type="scientific">Macrococcus hajekii</name>
    <dbReference type="NCBI Taxonomy" id="198482"/>
    <lineage>
        <taxon>Bacteria</taxon>
        <taxon>Bacillati</taxon>
        <taxon>Bacillota</taxon>
        <taxon>Bacilli</taxon>
        <taxon>Bacillales</taxon>
        <taxon>Staphylococcaceae</taxon>
        <taxon>Macrococcus</taxon>
    </lineage>
</organism>
<dbReference type="GO" id="GO:0007059">
    <property type="term" value="P:chromosome segregation"/>
    <property type="evidence" value="ECO:0007669"/>
    <property type="project" value="UniProtKB-KW"/>
</dbReference>
<dbReference type="SUPFAM" id="SSF109709">
    <property type="entry name" value="KorB DNA-binding domain-like"/>
    <property type="match status" value="1"/>
</dbReference>
<gene>
    <name evidence="6" type="ORF">ERX37_07575</name>
</gene>
<keyword evidence="4" id="KW-0238">DNA-binding</keyword>
<dbReference type="InterPro" id="IPR041468">
    <property type="entry name" value="HTH_ParB/Spo0J"/>
</dbReference>
<proteinExistence type="inferred from homology"/>
<dbReference type="FunFam" id="3.90.1530.30:FF:000001">
    <property type="entry name" value="Chromosome partitioning protein ParB"/>
    <property type="match status" value="1"/>
</dbReference>
<comment type="subcellular location">
    <subcellularLocation>
        <location evidence="1">Cytoplasm</location>
        <location evidence="1">Nucleoid</location>
    </subcellularLocation>
</comment>
<accession>A0A4R6BK07</accession>
<dbReference type="InterPro" id="IPR003115">
    <property type="entry name" value="ParB_N"/>
</dbReference>
<dbReference type="GO" id="GO:0005694">
    <property type="term" value="C:chromosome"/>
    <property type="evidence" value="ECO:0007669"/>
    <property type="project" value="TreeGrafter"/>
</dbReference>
<dbReference type="Gene3D" id="1.10.10.2830">
    <property type="match status" value="1"/>
</dbReference>
<dbReference type="InterPro" id="IPR050336">
    <property type="entry name" value="Chromosome_partition/occlusion"/>
</dbReference>
<evidence type="ECO:0000313" key="6">
    <source>
        <dbReference type="EMBL" id="TDM02053.1"/>
    </source>
</evidence>
<dbReference type="InterPro" id="IPR057240">
    <property type="entry name" value="ParB_dimer_C"/>
</dbReference>
<dbReference type="CDD" id="cd16393">
    <property type="entry name" value="SPO0J_N"/>
    <property type="match status" value="1"/>
</dbReference>
<evidence type="ECO:0000256" key="3">
    <source>
        <dbReference type="ARBA" id="ARBA00022829"/>
    </source>
</evidence>
<dbReference type="PANTHER" id="PTHR33375">
    <property type="entry name" value="CHROMOSOME-PARTITIONING PROTEIN PARB-RELATED"/>
    <property type="match status" value="1"/>
</dbReference>
<dbReference type="RefSeq" id="WP_133430064.1">
    <property type="nucleotide sequence ID" value="NZ_BMCC01000003.1"/>
</dbReference>
<dbReference type="FunFam" id="1.10.10.2830:FF:000001">
    <property type="entry name" value="Chromosome partitioning protein ParB"/>
    <property type="match status" value="1"/>
</dbReference>
<dbReference type="Proteomes" id="UP000295328">
    <property type="component" value="Unassembled WGS sequence"/>
</dbReference>
<feature type="domain" description="ParB-like N-terminal" evidence="5">
    <location>
        <begin position="27"/>
        <end position="116"/>
    </location>
</feature>
<comment type="caution">
    <text evidence="6">The sequence shown here is derived from an EMBL/GenBank/DDBJ whole genome shotgun (WGS) entry which is preliminary data.</text>
</comment>
<evidence type="ECO:0000256" key="4">
    <source>
        <dbReference type="ARBA" id="ARBA00023125"/>
    </source>
</evidence>
<dbReference type="EMBL" id="SCWE01000002">
    <property type="protein sequence ID" value="TDM02053.1"/>
    <property type="molecule type" value="Genomic_DNA"/>
</dbReference>
<dbReference type="GO" id="GO:0045881">
    <property type="term" value="P:positive regulation of sporulation resulting in formation of a cellular spore"/>
    <property type="evidence" value="ECO:0007669"/>
    <property type="project" value="TreeGrafter"/>
</dbReference>
<protein>
    <submittedName>
        <fullName evidence="6">ParB/RepB/Spo0J family partition protein</fullName>
    </submittedName>
</protein>
<dbReference type="Gene3D" id="3.90.1530.30">
    <property type="match status" value="1"/>
</dbReference>
<dbReference type="NCBIfam" id="TIGR00180">
    <property type="entry name" value="parB_part"/>
    <property type="match status" value="1"/>
</dbReference>
<evidence type="ECO:0000256" key="1">
    <source>
        <dbReference type="ARBA" id="ARBA00004453"/>
    </source>
</evidence>
<evidence type="ECO:0000259" key="5">
    <source>
        <dbReference type="SMART" id="SM00470"/>
    </source>
</evidence>
<dbReference type="Pfam" id="PF23552">
    <property type="entry name" value="ParB_C"/>
    <property type="match status" value="1"/>
</dbReference>
<dbReference type="GO" id="GO:0009295">
    <property type="term" value="C:nucleoid"/>
    <property type="evidence" value="ECO:0007669"/>
    <property type="project" value="UniProtKB-SubCell"/>
</dbReference>
<dbReference type="OrthoDB" id="9802051at2"/>
<comment type="similarity">
    <text evidence="2">Belongs to the ParB family.</text>
</comment>
<dbReference type="AlphaFoldDB" id="A0A4R6BK07"/>
<dbReference type="SUPFAM" id="SSF110849">
    <property type="entry name" value="ParB/Sulfiredoxin"/>
    <property type="match status" value="1"/>
</dbReference>
<reference evidence="6 7" key="1">
    <citation type="submission" date="2019-01" db="EMBL/GenBank/DDBJ databases">
        <title>Draft genome sequences of the type strains of six Macrococcus species.</title>
        <authorList>
            <person name="Mazhar S."/>
            <person name="Altermann E."/>
            <person name="Hill C."/>
            <person name="Mcauliffe O."/>
        </authorList>
    </citation>
    <scope>NUCLEOTIDE SEQUENCE [LARGE SCALE GENOMIC DNA]</scope>
    <source>
        <strain evidence="6 7">CCM4809</strain>
    </source>
</reference>